<gene>
    <name evidence="2" type="ORF">PGT21_000608</name>
</gene>
<protein>
    <submittedName>
        <fullName evidence="2">Uncharacterized protein</fullName>
    </submittedName>
</protein>
<evidence type="ECO:0000256" key="1">
    <source>
        <dbReference type="SAM" id="MobiDB-lite"/>
    </source>
</evidence>
<name>A0A5B0MS24_PUCGR</name>
<reference evidence="2 3" key="1">
    <citation type="submission" date="2019-05" db="EMBL/GenBank/DDBJ databases">
        <title>Emergence of the Ug99 lineage of the wheat stem rust pathogen through somatic hybridization.</title>
        <authorList>
            <person name="Li F."/>
            <person name="Upadhyaya N.M."/>
            <person name="Sperschneider J."/>
            <person name="Matny O."/>
            <person name="Nguyen-Phuc H."/>
            <person name="Mago R."/>
            <person name="Raley C."/>
            <person name="Miller M.E."/>
            <person name="Silverstein K.A.T."/>
            <person name="Henningsen E."/>
            <person name="Hirsch C.D."/>
            <person name="Visser B."/>
            <person name="Pretorius Z.A."/>
            <person name="Steffenson B.J."/>
            <person name="Schwessinger B."/>
            <person name="Dodds P.N."/>
            <person name="Figueroa M."/>
        </authorList>
    </citation>
    <scope>NUCLEOTIDE SEQUENCE [LARGE SCALE GENOMIC DNA]</scope>
    <source>
        <strain evidence="2">21-0</strain>
    </source>
</reference>
<evidence type="ECO:0000313" key="2">
    <source>
        <dbReference type="EMBL" id="KAA1078816.1"/>
    </source>
</evidence>
<organism evidence="2 3">
    <name type="scientific">Puccinia graminis f. sp. tritici</name>
    <dbReference type="NCBI Taxonomy" id="56615"/>
    <lineage>
        <taxon>Eukaryota</taxon>
        <taxon>Fungi</taxon>
        <taxon>Dikarya</taxon>
        <taxon>Basidiomycota</taxon>
        <taxon>Pucciniomycotina</taxon>
        <taxon>Pucciniomycetes</taxon>
        <taxon>Pucciniales</taxon>
        <taxon>Pucciniaceae</taxon>
        <taxon>Puccinia</taxon>
    </lineage>
</organism>
<accession>A0A5B0MS24</accession>
<sequence>MIGQFQNFQVLKLCDCSTQQRFNPTLRNPSFGPYHPSLLHPNQTRKGSPSQLTLTDTGLVDSQQHRPDSDLPVNSPALPASCYLAHCSSPLMALYNFTHHSFLFNPPASHEFTGTSRYLLFIALQSTSLTRAYWHIACTTSSSIPYNFTNRYCTTSSINPFSHH</sequence>
<dbReference type="AlphaFoldDB" id="A0A5B0MS24"/>
<evidence type="ECO:0000313" key="3">
    <source>
        <dbReference type="Proteomes" id="UP000324748"/>
    </source>
</evidence>
<keyword evidence="3" id="KW-1185">Reference proteome</keyword>
<dbReference type="EMBL" id="VSWC01000134">
    <property type="protein sequence ID" value="KAA1078816.1"/>
    <property type="molecule type" value="Genomic_DNA"/>
</dbReference>
<feature type="compositionally biased region" description="Polar residues" evidence="1">
    <location>
        <begin position="40"/>
        <end position="55"/>
    </location>
</feature>
<dbReference type="Proteomes" id="UP000324748">
    <property type="component" value="Unassembled WGS sequence"/>
</dbReference>
<feature type="region of interest" description="Disordered" evidence="1">
    <location>
        <begin position="33"/>
        <end position="55"/>
    </location>
</feature>
<comment type="caution">
    <text evidence="2">The sequence shown here is derived from an EMBL/GenBank/DDBJ whole genome shotgun (WGS) entry which is preliminary data.</text>
</comment>
<proteinExistence type="predicted"/>